<evidence type="ECO:0000256" key="2">
    <source>
        <dbReference type="SAM" id="Phobius"/>
    </source>
</evidence>
<keyword evidence="2" id="KW-0812">Transmembrane</keyword>
<feature type="compositionally biased region" description="Low complexity" evidence="1">
    <location>
        <begin position="50"/>
        <end position="66"/>
    </location>
</feature>
<sequence length="313" mass="34586">MAKKKKTSKASTGETSESASAAMSAASLKELYEGQSLKPSDDDELPLPPSMAAGSSSQTATTTTTADAIPELPKKKKKKKKPPKPSCCGDEDSDSDVPESQKRRATGGDSGGIKTAPLVLLVLLTGTAVLPALLWFGDYLGAAMSKNHIMGNIGFRLGLGPTPKKRVLSFYEKHDPDKFDDVPQILAKYYGSYPQLIKKLERKYQDYGYFIGWEADEAPSVLVKEGMTQVFKKVNKQWNLHAPQVLKTAARNMYYNFSALSRKGKKLWKKTIWPVLEPFFGVPEGSAAQKRKDARGAKKKKKRPNDFRDEDEF</sequence>
<feature type="compositionally biased region" description="Basic residues" evidence="1">
    <location>
        <begin position="74"/>
        <end position="83"/>
    </location>
</feature>
<feature type="region of interest" description="Disordered" evidence="1">
    <location>
        <begin position="285"/>
        <end position="313"/>
    </location>
</feature>
<feature type="compositionally biased region" description="Low complexity" evidence="1">
    <location>
        <begin position="9"/>
        <end position="29"/>
    </location>
</feature>
<feature type="region of interest" description="Disordered" evidence="1">
    <location>
        <begin position="1"/>
        <end position="109"/>
    </location>
</feature>
<reference evidence="3" key="1">
    <citation type="submission" date="2021-01" db="EMBL/GenBank/DDBJ databases">
        <authorList>
            <person name="Corre E."/>
            <person name="Pelletier E."/>
            <person name="Niang G."/>
            <person name="Scheremetjew M."/>
            <person name="Finn R."/>
            <person name="Kale V."/>
            <person name="Holt S."/>
            <person name="Cochrane G."/>
            <person name="Meng A."/>
            <person name="Brown T."/>
            <person name="Cohen L."/>
        </authorList>
    </citation>
    <scope>NUCLEOTIDE SEQUENCE</scope>
    <source>
        <strain evidence="3">308</strain>
    </source>
</reference>
<dbReference type="EMBL" id="HBFR01041836">
    <property type="protein sequence ID" value="CAD8903365.1"/>
    <property type="molecule type" value="Transcribed_RNA"/>
</dbReference>
<evidence type="ECO:0000256" key="1">
    <source>
        <dbReference type="SAM" id="MobiDB-lite"/>
    </source>
</evidence>
<accession>A0A7S1G1M5</accession>
<feature type="transmembrane region" description="Helical" evidence="2">
    <location>
        <begin position="118"/>
        <end position="137"/>
    </location>
</feature>
<dbReference type="AlphaFoldDB" id="A0A7S1G1M5"/>
<evidence type="ECO:0000313" key="3">
    <source>
        <dbReference type="EMBL" id="CAD8903365.1"/>
    </source>
</evidence>
<keyword evidence="2" id="KW-1133">Transmembrane helix</keyword>
<protein>
    <submittedName>
        <fullName evidence="3">Uncharacterized protein</fullName>
    </submittedName>
</protein>
<proteinExistence type="predicted"/>
<organism evidence="3">
    <name type="scientific">Corethron hystrix</name>
    <dbReference type="NCBI Taxonomy" id="216773"/>
    <lineage>
        <taxon>Eukaryota</taxon>
        <taxon>Sar</taxon>
        <taxon>Stramenopiles</taxon>
        <taxon>Ochrophyta</taxon>
        <taxon>Bacillariophyta</taxon>
        <taxon>Coscinodiscophyceae</taxon>
        <taxon>Corethrophycidae</taxon>
        <taxon>Corethrales</taxon>
        <taxon>Corethraceae</taxon>
        <taxon>Corethron</taxon>
    </lineage>
</organism>
<gene>
    <name evidence="3" type="ORF">CHYS00102_LOCUS30584</name>
</gene>
<keyword evidence="2" id="KW-0472">Membrane</keyword>
<name>A0A7S1G1M5_9STRA</name>